<keyword evidence="3" id="KW-1185">Reference proteome</keyword>
<dbReference type="RefSeq" id="WP_344664075.1">
    <property type="nucleotide sequence ID" value="NZ_BAAAQN010000003.1"/>
</dbReference>
<reference evidence="3" key="1">
    <citation type="journal article" date="2019" name="Int. J. Syst. Evol. Microbiol.">
        <title>The Global Catalogue of Microorganisms (GCM) 10K type strain sequencing project: providing services to taxonomists for standard genome sequencing and annotation.</title>
        <authorList>
            <consortium name="The Broad Institute Genomics Platform"/>
            <consortium name="The Broad Institute Genome Sequencing Center for Infectious Disease"/>
            <person name="Wu L."/>
            <person name="Ma J."/>
        </authorList>
    </citation>
    <scope>NUCLEOTIDE SEQUENCE [LARGE SCALE GENOMIC DNA]</scope>
    <source>
        <strain evidence="3">JCM 16014</strain>
    </source>
</reference>
<proteinExistence type="predicted"/>
<dbReference type="Proteomes" id="UP001500751">
    <property type="component" value="Unassembled WGS sequence"/>
</dbReference>
<feature type="region of interest" description="Disordered" evidence="1">
    <location>
        <begin position="451"/>
        <end position="505"/>
    </location>
</feature>
<evidence type="ECO:0000313" key="3">
    <source>
        <dbReference type="Proteomes" id="UP001500751"/>
    </source>
</evidence>
<feature type="compositionally biased region" description="Basic and acidic residues" evidence="1">
    <location>
        <begin position="476"/>
        <end position="501"/>
    </location>
</feature>
<gene>
    <name evidence="2" type="ORF">GCM10009839_07770</name>
</gene>
<feature type="compositionally biased region" description="Acidic residues" evidence="1">
    <location>
        <begin position="462"/>
        <end position="472"/>
    </location>
</feature>
<dbReference type="EMBL" id="BAAAQN010000003">
    <property type="protein sequence ID" value="GAA2015078.1"/>
    <property type="molecule type" value="Genomic_DNA"/>
</dbReference>
<evidence type="ECO:0000256" key="1">
    <source>
        <dbReference type="SAM" id="MobiDB-lite"/>
    </source>
</evidence>
<protein>
    <recommendedName>
        <fullName evidence="4">Baseplate assembly protein</fullName>
    </recommendedName>
</protein>
<evidence type="ECO:0000313" key="2">
    <source>
        <dbReference type="EMBL" id="GAA2015078.1"/>
    </source>
</evidence>
<organism evidence="2 3">
    <name type="scientific">Catenulispora yoronensis</name>
    <dbReference type="NCBI Taxonomy" id="450799"/>
    <lineage>
        <taxon>Bacteria</taxon>
        <taxon>Bacillati</taxon>
        <taxon>Actinomycetota</taxon>
        <taxon>Actinomycetes</taxon>
        <taxon>Catenulisporales</taxon>
        <taxon>Catenulisporaceae</taxon>
        <taxon>Catenulispora</taxon>
    </lineage>
</organism>
<name>A0ABP5F2T7_9ACTN</name>
<sequence>MTADRLYDLLPSVVRRRDAEQGWPLRALVGIVQEQADIVEADIEQLYDDWFIETCQSWVAPYLGDLVGYRVLPGSAEALSGGAQDSDTEAAARLLTAIAGRRDVAHTVGNRRRKGTLALLEDLAEDVAAWPARAVEFRTLLGVTQAVRLYGHDPRADVRRRSRGRTADLRDGDALDRVDGPFDALAHTVDVRRVTAAPGRTPGRYDIPEVGLFVWRLRAYPVTHAPAYCDDRSGAHFTFSILGNSAPLITKPVPEPSRTHIADEGNVPAFIRRRAFADRTAQYYGPGKSLCVYVGGDPVPLNRIVPADLTGWAYRPKDDEVAIDPVLGRIAFSPRHAPEDGVWVDYHYGFSDDVGGGEYIRPLDPRSPKAFYTVGKAPGNDFDGLGAALQQWQTDKTADPAKRDAVIELTDAGDFLENPAIELGFGDRLTIRAAQGTRPVLRIVDWTSNRPDALHVTGPAADDGDCADENPADENSADKKPADKKPADKKPADKNPADKNPADACVPPRLVLDGLLITGRGVQVTGQVGQVVIRHSTLVPGWLLDQLCRPEHAEEPSIKLVDTGACLEIDRSIVGSIVVDVDEVHTEPLAIWVTDSVLDAVGTAVPALSAPDCRPAHAVFNARRTTVFGTVLTSGVGLVENTIVDGDLRVDHRQTGCVRFTWLGPGSRTPHRYHCLPPDPAPGQPQAVVPRFTSAQYGMPGYAQLARSCPEAIRRGADDGSELGVFHDLFQPQREDNLTLRLAESVPAGCDAAVIVVT</sequence>
<evidence type="ECO:0008006" key="4">
    <source>
        <dbReference type="Google" id="ProtNLM"/>
    </source>
</evidence>
<comment type="caution">
    <text evidence="2">The sequence shown here is derived from an EMBL/GenBank/DDBJ whole genome shotgun (WGS) entry which is preliminary data.</text>
</comment>
<accession>A0ABP5F2T7</accession>